<name>X6P5V9_RETFI</name>
<proteinExistence type="predicted"/>
<dbReference type="Gene3D" id="2.130.10.10">
    <property type="entry name" value="YVTN repeat-like/Quinoprotein amine dehydrogenase"/>
    <property type="match status" value="2"/>
</dbReference>
<evidence type="ECO:0000313" key="4">
    <source>
        <dbReference type="EMBL" id="ETO33474.1"/>
    </source>
</evidence>
<dbReference type="AlphaFoldDB" id="X6P5V9"/>
<dbReference type="EMBL" id="ASPP01003366">
    <property type="protein sequence ID" value="ETO33474.1"/>
    <property type="molecule type" value="Genomic_DNA"/>
</dbReference>
<protein>
    <submittedName>
        <fullName evidence="4">Uncharacterized protein</fullName>
    </submittedName>
</protein>
<dbReference type="InterPro" id="IPR036322">
    <property type="entry name" value="WD40_repeat_dom_sf"/>
</dbReference>
<keyword evidence="1 3" id="KW-0853">WD repeat</keyword>
<feature type="repeat" description="WD" evidence="3">
    <location>
        <begin position="219"/>
        <end position="245"/>
    </location>
</feature>
<feature type="non-terminal residue" evidence="4">
    <location>
        <position position="311"/>
    </location>
</feature>
<dbReference type="PROSITE" id="PS00678">
    <property type="entry name" value="WD_REPEATS_1"/>
    <property type="match status" value="3"/>
</dbReference>
<dbReference type="PANTHER" id="PTHR22847">
    <property type="entry name" value="WD40 REPEAT PROTEIN"/>
    <property type="match status" value="1"/>
</dbReference>
<organism evidence="4 5">
    <name type="scientific">Reticulomyxa filosa</name>
    <dbReference type="NCBI Taxonomy" id="46433"/>
    <lineage>
        <taxon>Eukaryota</taxon>
        <taxon>Sar</taxon>
        <taxon>Rhizaria</taxon>
        <taxon>Retaria</taxon>
        <taxon>Foraminifera</taxon>
        <taxon>Monothalamids</taxon>
        <taxon>Reticulomyxidae</taxon>
        <taxon>Reticulomyxa</taxon>
    </lineage>
</organism>
<dbReference type="InterPro" id="IPR020472">
    <property type="entry name" value="WD40_PAC1"/>
</dbReference>
<reference evidence="4 5" key="1">
    <citation type="journal article" date="2013" name="Curr. Biol.">
        <title>The Genome of the Foraminiferan Reticulomyxa filosa.</title>
        <authorList>
            <person name="Glockner G."/>
            <person name="Hulsmann N."/>
            <person name="Schleicher M."/>
            <person name="Noegel A.A."/>
            <person name="Eichinger L."/>
            <person name="Gallinger C."/>
            <person name="Pawlowski J."/>
            <person name="Sierra R."/>
            <person name="Euteneuer U."/>
            <person name="Pillet L."/>
            <person name="Moustafa A."/>
            <person name="Platzer M."/>
            <person name="Groth M."/>
            <person name="Szafranski K."/>
            <person name="Schliwa M."/>
        </authorList>
    </citation>
    <scope>NUCLEOTIDE SEQUENCE [LARGE SCALE GENOMIC DNA]</scope>
</reference>
<evidence type="ECO:0000256" key="3">
    <source>
        <dbReference type="PROSITE-ProRule" id="PRU00221"/>
    </source>
</evidence>
<dbReference type="CDD" id="cd00200">
    <property type="entry name" value="WD40"/>
    <property type="match status" value="1"/>
</dbReference>
<accession>X6P5V9</accession>
<dbReference type="PRINTS" id="PR00320">
    <property type="entry name" value="GPROTEINBRPT"/>
</dbReference>
<dbReference type="InterPro" id="IPR015943">
    <property type="entry name" value="WD40/YVTN_repeat-like_dom_sf"/>
</dbReference>
<dbReference type="PROSITE" id="PS50294">
    <property type="entry name" value="WD_REPEATS_REGION"/>
    <property type="match status" value="2"/>
</dbReference>
<keyword evidence="2" id="KW-0677">Repeat</keyword>
<dbReference type="GO" id="GO:1990234">
    <property type="term" value="C:transferase complex"/>
    <property type="evidence" value="ECO:0007669"/>
    <property type="project" value="UniProtKB-ARBA"/>
</dbReference>
<dbReference type="InterPro" id="IPR019775">
    <property type="entry name" value="WD40_repeat_CS"/>
</dbReference>
<dbReference type="SUPFAM" id="SSF50978">
    <property type="entry name" value="WD40 repeat-like"/>
    <property type="match status" value="1"/>
</dbReference>
<evidence type="ECO:0000256" key="2">
    <source>
        <dbReference type="ARBA" id="ARBA00022737"/>
    </source>
</evidence>
<dbReference type="SMART" id="SM00320">
    <property type="entry name" value="WD40"/>
    <property type="match status" value="4"/>
</dbReference>
<dbReference type="Pfam" id="PF00400">
    <property type="entry name" value="WD40"/>
    <property type="match status" value="4"/>
</dbReference>
<keyword evidence="5" id="KW-1185">Reference proteome</keyword>
<dbReference type="OrthoDB" id="674604at2759"/>
<feature type="repeat" description="WD" evidence="3">
    <location>
        <begin position="92"/>
        <end position="135"/>
    </location>
</feature>
<evidence type="ECO:0000256" key="1">
    <source>
        <dbReference type="ARBA" id="ARBA00022574"/>
    </source>
</evidence>
<dbReference type="InterPro" id="IPR001680">
    <property type="entry name" value="WD40_rpt"/>
</dbReference>
<dbReference type="PROSITE" id="PS50082">
    <property type="entry name" value="WD_REPEATS_2"/>
    <property type="match status" value="3"/>
</dbReference>
<comment type="caution">
    <text evidence="4">The sequence shown here is derived from an EMBL/GenBank/DDBJ whole genome shotgun (WGS) entry which is preliminary data.</text>
</comment>
<dbReference type="Proteomes" id="UP000023152">
    <property type="component" value="Unassembled WGS sequence"/>
</dbReference>
<dbReference type="PANTHER" id="PTHR22847:SF637">
    <property type="entry name" value="WD REPEAT DOMAIN 5B"/>
    <property type="match status" value="1"/>
</dbReference>
<evidence type="ECO:0000313" key="5">
    <source>
        <dbReference type="Proteomes" id="UP000023152"/>
    </source>
</evidence>
<gene>
    <name evidence="4" type="ORF">RFI_03627</name>
</gene>
<feature type="repeat" description="WD" evidence="3">
    <location>
        <begin position="246"/>
        <end position="294"/>
    </location>
</feature>
<sequence>MYLSYLQFKKLIIMLRKCMLQIDFLTILIERTCKFLSYSEEEEIQVIVKHWIRVLHIKFGWIQYFEKIVVDYATTIFILDMFCSSSKLLKTFYGHSECVNSIDYSTFNDGQFICSGSSDTTVRVWDLETGQHIQSFNGHSYEVSCVKFSPYHYHNHFRNVICSSSYDKTIHKTIRLWDVETSKPLYIFNEHKYGVQCVDFSPLQSNLNISSSIGVIGGNGYTICSGSSDETIRIWDIETAKQIVIFKWHTSTANSVKYGSNELGISGGANTILSGSNDKSVRLWDIRSRRQIQVFKGHSNFVKAVEYSPFV</sequence>